<evidence type="ECO:0000313" key="2">
    <source>
        <dbReference type="Proteomes" id="UP000049023"/>
    </source>
</evidence>
<gene>
    <name evidence="1" type="ORF">ERS027661_04761</name>
</gene>
<proteinExistence type="predicted"/>
<name>A0A655AUR2_MYCTX</name>
<accession>A0A655AUR2</accession>
<dbReference type="AlphaFoldDB" id="A0A655AUR2"/>
<reference evidence="1 2" key="1">
    <citation type="submission" date="2015-03" db="EMBL/GenBank/DDBJ databases">
        <authorList>
            <consortium name="Pathogen Informatics"/>
        </authorList>
    </citation>
    <scope>NUCLEOTIDE SEQUENCE [LARGE SCALE GENOMIC DNA]</scope>
    <source>
        <strain evidence="1 2">Bir 187</strain>
    </source>
</reference>
<organism evidence="1 2">
    <name type="scientific">Mycobacterium tuberculosis</name>
    <dbReference type="NCBI Taxonomy" id="1773"/>
    <lineage>
        <taxon>Bacteria</taxon>
        <taxon>Bacillati</taxon>
        <taxon>Actinomycetota</taxon>
        <taxon>Actinomycetes</taxon>
        <taxon>Mycobacteriales</taxon>
        <taxon>Mycobacteriaceae</taxon>
        <taxon>Mycobacterium</taxon>
        <taxon>Mycobacterium tuberculosis complex</taxon>
    </lineage>
</organism>
<protein>
    <submittedName>
        <fullName evidence="1">Uncharacterized protein</fullName>
    </submittedName>
</protein>
<dbReference type="EMBL" id="CNFU01001846">
    <property type="protein sequence ID" value="CKT81820.1"/>
    <property type="molecule type" value="Genomic_DNA"/>
</dbReference>
<evidence type="ECO:0000313" key="1">
    <source>
        <dbReference type="EMBL" id="CKT81820.1"/>
    </source>
</evidence>
<dbReference type="Proteomes" id="UP000049023">
    <property type="component" value="Unassembled WGS sequence"/>
</dbReference>
<sequence>MGSTDATGMRCSTACGELERAGIRTGSSRASRPLSSFHCRYSSGFSCWPKTVEIAALRSRYASSLRRQVRRYR</sequence>